<name>A0AAD1MR38_9MYCO</name>
<dbReference type="AlphaFoldDB" id="A0AAD1MR38"/>
<dbReference type="EMBL" id="AP022586">
    <property type="protein sequence ID" value="BBY15794.1"/>
    <property type="molecule type" value="Genomic_DNA"/>
</dbReference>
<dbReference type="InterPro" id="IPR041698">
    <property type="entry name" value="Methyltransf_25"/>
</dbReference>
<reference evidence="2 3" key="1">
    <citation type="journal article" date="2019" name="Emerg. Microbes Infect.">
        <title>Comprehensive subspecies identification of 175 nontuberculous mycobacteria species based on 7547 genomic profiles.</title>
        <authorList>
            <person name="Matsumoto Y."/>
            <person name="Kinjo T."/>
            <person name="Motooka D."/>
            <person name="Nabeya D."/>
            <person name="Jung N."/>
            <person name="Uechi K."/>
            <person name="Horii T."/>
            <person name="Iida T."/>
            <person name="Fujita J."/>
            <person name="Nakamura S."/>
        </authorList>
    </citation>
    <scope>NUCLEOTIDE SEQUENCE [LARGE SCALE GENOMIC DNA]</scope>
    <source>
        <strain evidence="2 3">JCM 17423</strain>
    </source>
</reference>
<dbReference type="Pfam" id="PF13649">
    <property type="entry name" value="Methyltransf_25"/>
    <property type="match status" value="1"/>
</dbReference>
<accession>A0AAD1MR38</accession>
<dbReference type="GO" id="GO:0008168">
    <property type="term" value="F:methyltransferase activity"/>
    <property type="evidence" value="ECO:0007669"/>
    <property type="project" value="UniProtKB-KW"/>
</dbReference>
<organism evidence="2 3">
    <name type="scientific">Mycolicibacterium litorale</name>
    <dbReference type="NCBI Taxonomy" id="758802"/>
    <lineage>
        <taxon>Bacteria</taxon>
        <taxon>Bacillati</taxon>
        <taxon>Actinomycetota</taxon>
        <taxon>Actinomycetes</taxon>
        <taxon>Mycobacteriales</taxon>
        <taxon>Mycobacteriaceae</taxon>
        <taxon>Mycolicibacterium</taxon>
    </lineage>
</organism>
<proteinExistence type="predicted"/>
<dbReference type="RefSeq" id="WP_134060948.1">
    <property type="nucleotide sequence ID" value="NZ_AP022586.1"/>
</dbReference>
<dbReference type="SUPFAM" id="SSF53335">
    <property type="entry name" value="S-adenosyl-L-methionine-dependent methyltransferases"/>
    <property type="match status" value="1"/>
</dbReference>
<sequence length="185" mass="19046">MTAGDGAHWDRRYAELGPAPVGAVALPGVFAPHSSAFPTEGAALDLACGQGRIGLWLAELGLTVHGSDVSAVAIEQAAAAARQRGVSDRCRFEVLDLDGGLPVGPPADVIVCHMFRDERLDRALVARLAPGGLLAIAALSEVGAAPGRFRTRPGELAEAFADLDVVAAGEGSGTAWLMGRRPRSC</sequence>
<keyword evidence="2" id="KW-0808">Transferase</keyword>
<dbReference type="Gene3D" id="3.40.50.150">
    <property type="entry name" value="Vaccinia Virus protein VP39"/>
    <property type="match status" value="1"/>
</dbReference>
<protein>
    <submittedName>
        <fullName evidence="2">SAM-dependent methyltransferase</fullName>
    </submittedName>
</protein>
<evidence type="ECO:0000313" key="3">
    <source>
        <dbReference type="Proteomes" id="UP000466607"/>
    </source>
</evidence>
<evidence type="ECO:0000259" key="1">
    <source>
        <dbReference type="Pfam" id="PF13649"/>
    </source>
</evidence>
<evidence type="ECO:0000313" key="2">
    <source>
        <dbReference type="EMBL" id="BBY15794.1"/>
    </source>
</evidence>
<dbReference type="InterPro" id="IPR029063">
    <property type="entry name" value="SAM-dependent_MTases_sf"/>
</dbReference>
<keyword evidence="2" id="KW-0489">Methyltransferase</keyword>
<gene>
    <name evidence="2" type="ORF">MLIT_13860</name>
</gene>
<dbReference type="GO" id="GO:0032259">
    <property type="term" value="P:methylation"/>
    <property type="evidence" value="ECO:0007669"/>
    <property type="project" value="UniProtKB-KW"/>
</dbReference>
<feature type="domain" description="Methyltransferase" evidence="1">
    <location>
        <begin position="44"/>
        <end position="132"/>
    </location>
</feature>
<dbReference type="Proteomes" id="UP000466607">
    <property type="component" value="Chromosome"/>
</dbReference>
<keyword evidence="3" id="KW-1185">Reference proteome</keyword>